<accession>A0A5M8PSS2</accession>
<dbReference type="GO" id="GO:0008482">
    <property type="term" value="F:sulfite oxidase activity"/>
    <property type="evidence" value="ECO:0007669"/>
    <property type="project" value="TreeGrafter"/>
</dbReference>
<comment type="caution">
    <text evidence="7">The sequence shown here is derived from an EMBL/GenBank/DDBJ whole genome shotgun (WGS) entry which is preliminary data.</text>
</comment>
<dbReference type="InterPro" id="IPR005066">
    <property type="entry name" value="MoCF_OxRdtse_dimer"/>
</dbReference>
<dbReference type="PANTHER" id="PTHR19372:SF6">
    <property type="entry name" value="SULFITE OXIDASE"/>
    <property type="match status" value="1"/>
</dbReference>
<evidence type="ECO:0000259" key="6">
    <source>
        <dbReference type="Pfam" id="PF03404"/>
    </source>
</evidence>
<evidence type="ECO:0000259" key="5">
    <source>
        <dbReference type="Pfam" id="PF00174"/>
    </source>
</evidence>
<proteinExistence type="predicted"/>
<reference evidence="7 8" key="1">
    <citation type="submission" date="2019-09" db="EMBL/GenBank/DDBJ databases">
        <title>The hologenome of the rock-dwelling lichen Lasallia pustulata.</title>
        <authorList>
            <person name="Greshake Tzovaras B."/>
            <person name="Segers F."/>
            <person name="Bicker A."/>
            <person name="Dal Grande F."/>
            <person name="Otte J."/>
            <person name="Hankeln T."/>
            <person name="Schmitt I."/>
            <person name="Ebersberger I."/>
        </authorList>
    </citation>
    <scope>NUCLEOTIDE SEQUENCE [LARGE SCALE GENOMIC DNA]</scope>
    <source>
        <strain evidence="7">A1-1</strain>
    </source>
</reference>
<evidence type="ECO:0000313" key="8">
    <source>
        <dbReference type="Proteomes" id="UP000324767"/>
    </source>
</evidence>
<dbReference type="InterPro" id="IPR036374">
    <property type="entry name" value="OxRdtase_Mopterin-bd_sf"/>
</dbReference>
<dbReference type="EMBL" id="VXIT01000006">
    <property type="protein sequence ID" value="KAA6412085.1"/>
    <property type="molecule type" value="Genomic_DNA"/>
</dbReference>
<evidence type="ECO:0000256" key="2">
    <source>
        <dbReference type="ARBA" id="ARBA00022505"/>
    </source>
</evidence>
<dbReference type="GO" id="GO:0043546">
    <property type="term" value="F:molybdopterin cofactor binding"/>
    <property type="evidence" value="ECO:0007669"/>
    <property type="project" value="TreeGrafter"/>
</dbReference>
<dbReference type="Gene3D" id="3.90.420.10">
    <property type="entry name" value="Oxidoreductase, molybdopterin-binding domain"/>
    <property type="match status" value="1"/>
</dbReference>
<dbReference type="SUPFAM" id="SSF56524">
    <property type="entry name" value="Oxidoreductase molybdopterin-binding domain"/>
    <property type="match status" value="1"/>
</dbReference>
<dbReference type="PRINTS" id="PR00407">
    <property type="entry name" value="EUMOPTERIN"/>
</dbReference>
<dbReference type="GO" id="GO:0005739">
    <property type="term" value="C:mitochondrion"/>
    <property type="evidence" value="ECO:0007669"/>
    <property type="project" value="TreeGrafter"/>
</dbReference>
<dbReference type="CDD" id="cd02110">
    <property type="entry name" value="SO_family_Moco_dimer"/>
    <property type="match status" value="1"/>
</dbReference>
<sequence length="292" mass="32946">MKDLKNEALFPRQTNVVSLQCSGTRRIEQIQQYPGDGDELINAPWGEGAIGTARWTGVSLKKVIKHCGGLKDSAKNIEFMGVDTYFKKGKVYNYVVSVPWRKVRAHEVLLAWEMNGKPLPKIHGYPLRAVVYGYIGARSVKWLARINAIIEPSEAPVQKKEYLYYSTQVGKHNATYSDGFSIQDMPVSSAIMSPIDKAVIIHDGFITMKGWAYSGGGHWPVRVEVSGDGGSVWYETPFEKLSPKYFYAWRLWSIDLPVDAEGWLELVVRCWDNALNTQPTFVRSAWVSSLCF</sequence>
<keyword evidence="2" id="KW-0500">Molybdenum</keyword>
<dbReference type="GO" id="GO:0006790">
    <property type="term" value="P:sulfur compound metabolic process"/>
    <property type="evidence" value="ECO:0007669"/>
    <property type="project" value="TreeGrafter"/>
</dbReference>
<organism evidence="7 8">
    <name type="scientific">Lasallia pustulata</name>
    <dbReference type="NCBI Taxonomy" id="136370"/>
    <lineage>
        <taxon>Eukaryota</taxon>
        <taxon>Fungi</taxon>
        <taxon>Dikarya</taxon>
        <taxon>Ascomycota</taxon>
        <taxon>Pezizomycotina</taxon>
        <taxon>Lecanoromycetes</taxon>
        <taxon>OSLEUM clade</taxon>
        <taxon>Umbilicariomycetidae</taxon>
        <taxon>Umbilicariales</taxon>
        <taxon>Umbilicariaceae</taxon>
        <taxon>Lasallia</taxon>
    </lineage>
</organism>
<dbReference type="GO" id="GO:0030151">
    <property type="term" value="F:molybdenum ion binding"/>
    <property type="evidence" value="ECO:0007669"/>
    <property type="project" value="InterPro"/>
</dbReference>
<feature type="domain" description="Oxidoreductase molybdopterin-binding" evidence="5">
    <location>
        <begin position="1"/>
        <end position="155"/>
    </location>
</feature>
<name>A0A5M8PSS2_9LECA</name>
<keyword evidence="3" id="KW-0479">Metal-binding</keyword>
<evidence type="ECO:0000256" key="3">
    <source>
        <dbReference type="ARBA" id="ARBA00022723"/>
    </source>
</evidence>
<dbReference type="OrthoDB" id="10051395at2759"/>
<keyword evidence="4" id="KW-0560">Oxidoreductase</keyword>
<gene>
    <name evidence="7" type="ORF">FRX48_04235</name>
</gene>
<dbReference type="Gene3D" id="2.60.40.650">
    <property type="match status" value="1"/>
</dbReference>
<evidence type="ECO:0000256" key="1">
    <source>
        <dbReference type="ARBA" id="ARBA00001924"/>
    </source>
</evidence>
<dbReference type="InterPro" id="IPR000572">
    <property type="entry name" value="OxRdtase_Mopterin-bd_dom"/>
</dbReference>
<dbReference type="Proteomes" id="UP000324767">
    <property type="component" value="Unassembled WGS sequence"/>
</dbReference>
<dbReference type="InterPro" id="IPR008335">
    <property type="entry name" value="Mopterin_OxRdtase_euk"/>
</dbReference>
<comment type="cofactor">
    <cofactor evidence="1">
        <name>Mo-molybdopterin</name>
        <dbReference type="ChEBI" id="CHEBI:71302"/>
    </cofactor>
</comment>
<dbReference type="Pfam" id="PF00174">
    <property type="entry name" value="Oxidored_molyb"/>
    <property type="match status" value="1"/>
</dbReference>
<evidence type="ECO:0000256" key="4">
    <source>
        <dbReference type="ARBA" id="ARBA00023002"/>
    </source>
</evidence>
<feature type="domain" description="Moybdenum cofactor oxidoreductase dimerisation" evidence="6">
    <location>
        <begin position="181"/>
        <end position="285"/>
    </location>
</feature>
<dbReference type="InterPro" id="IPR014756">
    <property type="entry name" value="Ig_E-set"/>
</dbReference>
<evidence type="ECO:0000313" key="7">
    <source>
        <dbReference type="EMBL" id="KAA6412085.1"/>
    </source>
</evidence>
<dbReference type="PANTHER" id="PTHR19372">
    <property type="entry name" value="SULFITE REDUCTASE"/>
    <property type="match status" value="1"/>
</dbReference>
<dbReference type="GO" id="GO:0020037">
    <property type="term" value="F:heme binding"/>
    <property type="evidence" value="ECO:0007669"/>
    <property type="project" value="TreeGrafter"/>
</dbReference>
<dbReference type="SUPFAM" id="SSF81296">
    <property type="entry name" value="E set domains"/>
    <property type="match status" value="1"/>
</dbReference>
<dbReference type="Pfam" id="PF03404">
    <property type="entry name" value="Mo-co_dimer"/>
    <property type="match status" value="1"/>
</dbReference>
<protein>
    <submittedName>
        <fullName evidence="7">Sulfite oxidase</fullName>
    </submittedName>
</protein>
<dbReference type="AlphaFoldDB" id="A0A5M8PSS2"/>